<dbReference type="Pfam" id="PF00072">
    <property type="entry name" value="Response_reg"/>
    <property type="match status" value="1"/>
</dbReference>
<dbReference type="PROSITE" id="PS51755">
    <property type="entry name" value="OMPR_PHOB"/>
    <property type="match status" value="1"/>
</dbReference>
<dbReference type="GO" id="GO:0032993">
    <property type="term" value="C:protein-DNA complex"/>
    <property type="evidence" value="ECO:0007669"/>
    <property type="project" value="TreeGrafter"/>
</dbReference>
<dbReference type="Pfam" id="PF00486">
    <property type="entry name" value="Trans_reg_C"/>
    <property type="match status" value="1"/>
</dbReference>
<keyword evidence="6" id="KW-0804">Transcription</keyword>
<evidence type="ECO:0000259" key="11">
    <source>
        <dbReference type="PROSITE" id="PS51755"/>
    </source>
</evidence>
<dbReference type="GO" id="GO:0000156">
    <property type="term" value="F:phosphorelay response regulator activity"/>
    <property type="evidence" value="ECO:0007669"/>
    <property type="project" value="TreeGrafter"/>
</dbReference>
<dbReference type="CDD" id="cd19935">
    <property type="entry name" value="REC_OmpR_CusR-like"/>
    <property type="match status" value="1"/>
</dbReference>
<name>A0A4V2EZJ9_9BURK</name>
<keyword evidence="1" id="KW-0104">Cadmium</keyword>
<dbReference type="CDD" id="cd00383">
    <property type="entry name" value="trans_reg_C"/>
    <property type="match status" value="1"/>
</dbReference>
<dbReference type="EMBL" id="SGWZ01000005">
    <property type="protein sequence ID" value="RZS66750.1"/>
    <property type="molecule type" value="Genomic_DNA"/>
</dbReference>
<keyword evidence="2 7" id="KW-0597">Phosphoprotein</keyword>
<dbReference type="GO" id="GO:0006355">
    <property type="term" value="P:regulation of DNA-templated transcription"/>
    <property type="evidence" value="ECO:0007669"/>
    <property type="project" value="InterPro"/>
</dbReference>
<dbReference type="InterPro" id="IPR016032">
    <property type="entry name" value="Sig_transdc_resp-reg_C-effctor"/>
</dbReference>
<dbReference type="FunFam" id="3.40.50.2300:FF:000001">
    <property type="entry name" value="DNA-binding response regulator PhoB"/>
    <property type="match status" value="1"/>
</dbReference>
<dbReference type="Gene3D" id="6.10.250.690">
    <property type="match status" value="1"/>
</dbReference>
<dbReference type="SUPFAM" id="SSF46894">
    <property type="entry name" value="C-terminal effector domain of the bipartite response regulators"/>
    <property type="match status" value="1"/>
</dbReference>
<keyword evidence="3" id="KW-0902">Two-component regulatory system</keyword>
<keyword evidence="9" id="KW-1133">Transmembrane helix</keyword>
<dbReference type="InterPro" id="IPR036388">
    <property type="entry name" value="WH-like_DNA-bd_sf"/>
</dbReference>
<dbReference type="InterPro" id="IPR011006">
    <property type="entry name" value="CheY-like_superfamily"/>
</dbReference>
<dbReference type="Proteomes" id="UP000292039">
    <property type="component" value="Unassembled WGS sequence"/>
</dbReference>
<feature type="domain" description="OmpR/PhoB-type" evidence="11">
    <location>
        <begin position="169"/>
        <end position="267"/>
    </location>
</feature>
<dbReference type="Gene3D" id="1.10.10.10">
    <property type="entry name" value="Winged helix-like DNA-binding domain superfamily/Winged helix DNA-binding domain"/>
    <property type="match status" value="1"/>
</dbReference>
<dbReference type="InterPro" id="IPR039420">
    <property type="entry name" value="WalR-like"/>
</dbReference>
<evidence type="ECO:0000256" key="5">
    <source>
        <dbReference type="ARBA" id="ARBA00023125"/>
    </source>
</evidence>
<evidence type="ECO:0000259" key="10">
    <source>
        <dbReference type="PROSITE" id="PS50110"/>
    </source>
</evidence>
<dbReference type="PANTHER" id="PTHR48111:SF76">
    <property type="entry name" value="TWO-COMPONENT RESPONSE REGULATOR"/>
    <property type="match status" value="1"/>
</dbReference>
<evidence type="ECO:0000256" key="4">
    <source>
        <dbReference type="ARBA" id="ARBA00023015"/>
    </source>
</evidence>
<accession>A0A4V2EZJ9</accession>
<dbReference type="InterPro" id="IPR001789">
    <property type="entry name" value="Sig_transdc_resp-reg_receiver"/>
</dbReference>
<sequence>MSGSSQRFDGCRMLVLSLYGSIWTVPLAGVVAWNGRPGRQEIESVRLLIVEDEEKTASYLYRGLTEQGYTVDLANNGVDGLHCALEQDYDVVVLDVMLPLQDGFQVLAGLRQRKCTPVLMLSARGDVNDRVRGLRQGADDYLPKPFSFTELVARVQALARRRGTETPEATSFQIGDLHLDLLARKVTRAGVRLDLTAKEFALLSLLARHEGEVMSKLMIAEQVWDMNFDSDANVVEVAVKRLRAKVDAPFGTRLLHTVRGMGYVLEERDSTQEAQA</sequence>
<dbReference type="NCBIfam" id="TIGR01387">
    <property type="entry name" value="cztR_silR_copR"/>
    <property type="match status" value="1"/>
</dbReference>
<dbReference type="SMART" id="SM00448">
    <property type="entry name" value="REC"/>
    <property type="match status" value="1"/>
</dbReference>
<feature type="modified residue" description="4-aspartylphosphate" evidence="7">
    <location>
        <position position="95"/>
    </location>
</feature>
<evidence type="ECO:0000256" key="3">
    <source>
        <dbReference type="ARBA" id="ARBA00023012"/>
    </source>
</evidence>
<keyword evidence="5 8" id="KW-0238">DNA-binding</keyword>
<feature type="domain" description="Response regulatory" evidence="10">
    <location>
        <begin position="46"/>
        <end position="159"/>
    </location>
</feature>
<evidence type="ECO:0000256" key="2">
    <source>
        <dbReference type="ARBA" id="ARBA00022553"/>
    </source>
</evidence>
<dbReference type="PANTHER" id="PTHR48111">
    <property type="entry name" value="REGULATOR OF RPOS"/>
    <property type="match status" value="1"/>
</dbReference>
<evidence type="ECO:0000256" key="8">
    <source>
        <dbReference type="PROSITE-ProRule" id="PRU01091"/>
    </source>
</evidence>
<keyword evidence="4" id="KW-0805">Transcription regulation</keyword>
<evidence type="ECO:0000256" key="7">
    <source>
        <dbReference type="PROSITE-ProRule" id="PRU00169"/>
    </source>
</evidence>
<evidence type="ECO:0000256" key="1">
    <source>
        <dbReference type="ARBA" id="ARBA00022539"/>
    </source>
</evidence>
<evidence type="ECO:0000313" key="13">
    <source>
        <dbReference type="Proteomes" id="UP000292039"/>
    </source>
</evidence>
<evidence type="ECO:0000256" key="9">
    <source>
        <dbReference type="SAM" id="Phobius"/>
    </source>
</evidence>
<feature type="DNA-binding region" description="OmpR/PhoB-type" evidence="8">
    <location>
        <begin position="169"/>
        <end position="267"/>
    </location>
</feature>
<dbReference type="AlphaFoldDB" id="A0A4V2EZJ9"/>
<protein>
    <submittedName>
        <fullName evidence="12">Two-component system copper resistance phosphate regulon response regulator CusR</fullName>
    </submittedName>
</protein>
<dbReference type="PROSITE" id="PS50110">
    <property type="entry name" value="RESPONSE_REGULATORY"/>
    <property type="match status" value="1"/>
</dbReference>
<evidence type="ECO:0000313" key="12">
    <source>
        <dbReference type="EMBL" id="RZS66750.1"/>
    </source>
</evidence>
<keyword evidence="9" id="KW-0472">Membrane</keyword>
<proteinExistence type="predicted"/>
<evidence type="ECO:0000256" key="6">
    <source>
        <dbReference type="ARBA" id="ARBA00023163"/>
    </source>
</evidence>
<gene>
    <name evidence="12" type="ORF">EV679_2907</name>
</gene>
<dbReference type="SMART" id="SM00862">
    <property type="entry name" value="Trans_reg_C"/>
    <property type="match status" value="1"/>
</dbReference>
<dbReference type="InterPro" id="IPR001867">
    <property type="entry name" value="OmpR/PhoB-type_DNA-bd"/>
</dbReference>
<organism evidence="12 13">
    <name type="scientific">Kerstersia gyiorum</name>
    <dbReference type="NCBI Taxonomy" id="206506"/>
    <lineage>
        <taxon>Bacteria</taxon>
        <taxon>Pseudomonadati</taxon>
        <taxon>Pseudomonadota</taxon>
        <taxon>Betaproteobacteria</taxon>
        <taxon>Burkholderiales</taxon>
        <taxon>Alcaligenaceae</taxon>
        <taxon>Kerstersia</taxon>
    </lineage>
</organism>
<dbReference type="FunFam" id="1.10.10.10:FF:000005">
    <property type="entry name" value="Two-component system response regulator"/>
    <property type="match status" value="1"/>
</dbReference>
<dbReference type="SUPFAM" id="SSF52172">
    <property type="entry name" value="CheY-like"/>
    <property type="match status" value="1"/>
</dbReference>
<reference evidence="12 13" key="1">
    <citation type="submission" date="2019-02" db="EMBL/GenBank/DDBJ databases">
        <title>Genomic Encyclopedia of Type Strains, Phase IV (KMG-IV): sequencing the most valuable type-strain genomes for metagenomic binning, comparative biology and taxonomic classification.</title>
        <authorList>
            <person name="Goeker M."/>
        </authorList>
    </citation>
    <scope>NUCLEOTIDE SEQUENCE [LARGE SCALE GENOMIC DNA]</scope>
    <source>
        <strain evidence="12 13">DSM 16618</strain>
    </source>
</reference>
<comment type="caution">
    <text evidence="12">The sequence shown here is derived from an EMBL/GenBank/DDBJ whole genome shotgun (WGS) entry which is preliminary data.</text>
</comment>
<dbReference type="GO" id="GO:0000976">
    <property type="term" value="F:transcription cis-regulatory region binding"/>
    <property type="evidence" value="ECO:0007669"/>
    <property type="project" value="TreeGrafter"/>
</dbReference>
<feature type="transmembrane region" description="Helical" evidence="9">
    <location>
        <begin position="12"/>
        <end position="33"/>
    </location>
</feature>
<dbReference type="Gene3D" id="3.40.50.2300">
    <property type="match status" value="1"/>
</dbReference>
<dbReference type="GO" id="GO:0005829">
    <property type="term" value="C:cytosol"/>
    <property type="evidence" value="ECO:0007669"/>
    <property type="project" value="TreeGrafter"/>
</dbReference>
<keyword evidence="9" id="KW-0812">Transmembrane</keyword>
<dbReference type="InterPro" id="IPR006291">
    <property type="entry name" value="CusR-like"/>
</dbReference>